<keyword evidence="1" id="KW-0328">Glycosyltransferase</keyword>
<reference evidence="1 2" key="1">
    <citation type="submission" date="2016-04" db="EMBL/GenBank/DDBJ databases">
        <title>Genome analysis of Thermosulfurimonas dismutans, the first thermophilic sulfur-disproportionating bacterium of the phylum Thermodesulfobacteria.</title>
        <authorList>
            <person name="Mardanov A.V."/>
            <person name="Beletsky A.V."/>
            <person name="Kadnikov V.V."/>
            <person name="Slobodkin A.I."/>
            <person name="Ravin N.V."/>
        </authorList>
    </citation>
    <scope>NUCLEOTIDE SEQUENCE [LARGE SCALE GENOMIC DNA]</scope>
    <source>
        <strain evidence="1 2">S95</strain>
    </source>
</reference>
<keyword evidence="1" id="KW-0808">Transferase</keyword>
<dbReference type="EC" id="2.4.1.-" evidence="1"/>
<name>A0A179D292_9BACT</name>
<proteinExistence type="predicted"/>
<dbReference type="STRING" id="999894.TDIS_2138"/>
<dbReference type="EMBL" id="LWLG01000038">
    <property type="protein sequence ID" value="OAQ19768.1"/>
    <property type="molecule type" value="Genomic_DNA"/>
</dbReference>
<sequence length="41" mass="5033">METLFHRGISPEERLGYLDLLRREYHWDHVSEQTLGVYQRT</sequence>
<gene>
    <name evidence="1" type="ORF">TDIS_2138</name>
</gene>
<accession>A0A179D292</accession>
<comment type="caution">
    <text evidence="1">The sequence shown here is derived from an EMBL/GenBank/DDBJ whole genome shotgun (WGS) entry which is preliminary data.</text>
</comment>
<dbReference type="Proteomes" id="UP000078390">
    <property type="component" value="Unassembled WGS sequence"/>
</dbReference>
<organism evidence="1 2">
    <name type="scientific">Thermosulfurimonas dismutans</name>
    <dbReference type="NCBI Taxonomy" id="999894"/>
    <lineage>
        <taxon>Bacteria</taxon>
        <taxon>Pseudomonadati</taxon>
        <taxon>Thermodesulfobacteriota</taxon>
        <taxon>Thermodesulfobacteria</taxon>
        <taxon>Thermodesulfobacteriales</taxon>
        <taxon>Thermodesulfobacteriaceae</taxon>
        <taxon>Thermosulfurimonas</taxon>
    </lineage>
</organism>
<evidence type="ECO:0000313" key="1">
    <source>
        <dbReference type="EMBL" id="OAQ19768.1"/>
    </source>
</evidence>
<dbReference type="GO" id="GO:0016757">
    <property type="term" value="F:glycosyltransferase activity"/>
    <property type="evidence" value="ECO:0007669"/>
    <property type="project" value="UniProtKB-KW"/>
</dbReference>
<protein>
    <submittedName>
        <fullName evidence="1">Alpha-D-GlcNAc alpha-1,2-L-rhamnosyltransferase</fullName>
        <ecNumber evidence="1">2.4.1.-</ecNumber>
    </submittedName>
</protein>
<dbReference type="AlphaFoldDB" id="A0A179D292"/>
<keyword evidence="2" id="KW-1185">Reference proteome</keyword>
<evidence type="ECO:0000313" key="2">
    <source>
        <dbReference type="Proteomes" id="UP000078390"/>
    </source>
</evidence>